<keyword evidence="2" id="KW-1185">Reference proteome</keyword>
<sequence length="192" mass="22482">MGICMKIDNIELREGEICLRLMEEKDKEAYYDAAFLNGDEEAMYFTGTKERFERDTVYAFIQKIIPDESRYDFIINNSHNEIIGEAVIHEIEEEERSAGFRICLFRSVDFSKGYGSIAIRLILKFAFETLKLHRVELEVFDYNHRGQRAYEKAGFVVEGTKRDGLYLNGTFHDIIMMAILEEEYFKKYGSVS</sequence>
<dbReference type="SUPFAM" id="SSF55729">
    <property type="entry name" value="Acyl-CoA N-acyltransferases (Nat)"/>
    <property type="match status" value="1"/>
</dbReference>
<dbReference type="Proteomes" id="UP000515561">
    <property type="component" value="Chromosome"/>
</dbReference>
<dbReference type="PANTHER" id="PTHR43415">
    <property type="entry name" value="SPERMIDINE N(1)-ACETYLTRANSFERASE"/>
    <property type="match status" value="1"/>
</dbReference>
<dbReference type="InterPro" id="IPR000182">
    <property type="entry name" value="GNAT_dom"/>
</dbReference>
<dbReference type="KEGG" id="acel:acsn021_16420"/>
<dbReference type="InterPro" id="IPR016181">
    <property type="entry name" value="Acyl_CoA_acyltransferase"/>
</dbReference>
<accession>A0A6S6QRU8</accession>
<evidence type="ECO:0000313" key="1">
    <source>
        <dbReference type="EMBL" id="BCJ94073.1"/>
    </source>
</evidence>
<dbReference type="Gene3D" id="3.40.630.30">
    <property type="match status" value="1"/>
</dbReference>
<dbReference type="GO" id="GO:0016747">
    <property type="term" value="F:acyltransferase activity, transferring groups other than amino-acyl groups"/>
    <property type="evidence" value="ECO:0007669"/>
    <property type="project" value="InterPro"/>
</dbReference>
<evidence type="ECO:0000313" key="2">
    <source>
        <dbReference type="Proteomes" id="UP000515561"/>
    </source>
</evidence>
<dbReference type="EMBL" id="AP023367">
    <property type="protein sequence ID" value="BCJ94073.1"/>
    <property type="molecule type" value="Genomic_DNA"/>
</dbReference>
<protein>
    <submittedName>
        <fullName evidence="1">Uncharacterized protein</fullName>
    </submittedName>
</protein>
<name>A0A6S6QRU8_9FIRM</name>
<dbReference type="AlphaFoldDB" id="A0A6S6QRU8"/>
<dbReference type="RefSeq" id="WP_184094416.1">
    <property type="nucleotide sequence ID" value="NZ_AP023367.1"/>
</dbReference>
<gene>
    <name evidence="1" type="ORF">acsn021_16420</name>
</gene>
<dbReference type="Pfam" id="PF13302">
    <property type="entry name" value="Acetyltransf_3"/>
    <property type="match status" value="1"/>
</dbReference>
<dbReference type="PROSITE" id="PS51186">
    <property type="entry name" value="GNAT"/>
    <property type="match status" value="1"/>
</dbReference>
<dbReference type="PANTHER" id="PTHR43415:SF3">
    <property type="entry name" value="GNAT-FAMILY ACETYLTRANSFERASE"/>
    <property type="match status" value="1"/>
</dbReference>
<reference evidence="1 2" key="1">
    <citation type="journal article" date="2016" name="Int. J. Syst. Evol. Microbiol.">
        <title>Descriptions of Anaerotaenia torta gen. nov., sp. nov. and Anaerocolumna cellulosilytica gen. nov., sp. nov. isolated from a methanogenic reactor of cattle waste.</title>
        <authorList>
            <person name="Uek A."/>
            <person name="Ohtaki Y."/>
            <person name="Kaku N."/>
            <person name="Ueki K."/>
        </authorList>
    </citation>
    <scope>NUCLEOTIDE SEQUENCE [LARGE SCALE GENOMIC DNA]</scope>
    <source>
        <strain evidence="1 2">SN021</strain>
    </source>
</reference>
<organism evidence="1 2">
    <name type="scientific">Anaerocolumna cellulosilytica</name>
    <dbReference type="NCBI Taxonomy" id="433286"/>
    <lineage>
        <taxon>Bacteria</taxon>
        <taxon>Bacillati</taxon>
        <taxon>Bacillota</taxon>
        <taxon>Clostridia</taxon>
        <taxon>Lachnospirales</taxon>
        <taxon>Lachnospiraceae</taxon>
        <taxon>Anaerocolumna</taxon>
    </lineage>
</organism>
<proteinExistence type="predicted"/>